<gene>
    <name evidence="1" type="ordered locus">HQ_4030A</name>
</gene>
<dbReference type="HOGENOM" id="CLU_1881033_0_0_2"/>
<geneLocation type="plasmid" evidence="1 2">
    <name>PL47</name>
</geneLocation>
<organism evidence="1 2">
    <name type="scientific">Haloquadratum walsbyi (strain DSM 16790 / HBSQ001)</name>
    <dbReference type="NCBI Taxonomy" id="362976"/>
    <lineage>
        <taxon>Archaea</taxon>
        <taxon>Methanobacteriati</taxon>
        <taxon>Methanobacteriota</taxon>
        <taxon>Stenosarchaea group</taxon>
        <taxon>Halobacteria</taxon>
        <taxon>Halobacteriales</taxon>
        <taxon>Haloferacaceae</taxon>
        <taxon>Haloquadratum</taxon>
    </lineage>
</organism>
<keyword evidence="1" id="KW-0614">Plasmid</keyword>
<accession>Q18DE7</accession>
<dbReference type="eggNOG" id="arCOG09399">
    <property type="taxonomic scope" value="Archaea"/>
</dbReference>
<dbReference type="InterPro" id="IPR006311">
    <property type="entry name" value="TAT_signal"/>
</dbReference>
<dbReference type="Proteomes" id="UP000001975">
    <property type="component" value="Plasmid PL47"/>
</dbReference>
<dbReference type="EMBL" id="AM180089">
    <property type="protein sequence ID" value="CAJ51120.1"/>
    <property type="molecule type" value="Genomic_DNA"/>
</dbReference>
<name>Q18DE7_HALWD</name>
<reference evidence="1 2" key="1">
    <citation type="journal article" date="2006" name="BMC Genomics">
        <title>The genome of the square archaeon Haloquadratum walsbyi: life at the limits of water activity.</title>
        <authorList>
            <person name="Bolhuis H.H."/>
            <person name="Palm P.P."/>
            <person name="Wende A.W."/>
            <person name="Falb M.M."/>
            <person name="Rampp M.M."/>
            <person name="Rodriguez-Valera F.F."/>
            <person name="Pfeiffer F.F."/>
            <person name="Oesterhelt D.D."/>
        </authorList>
    </citation>
    <scope>NUCLEOTIDE SEQUENCE [LARGE SCALE GENOMIC DNA]</scope>
    <source>
        <strain evidence="2">DSM 16790 / HBSQ001</strain>
        <plasmid evidence="2">Plasmid PL47</plasmid>
    </source>
</reference>
<dbReference type="AlphaFoldDB" id="Q18DE7"/>
<dbReference type="KEGG" id="hwa:HQ_4030A"/>
<keyword evidence="2" id="KW-1185">Reference proteome</keyword>
<sequence>MSPTLSRRALLKTTAGLATLGTAVYAGARLVSKTGTVAVRHASGQERENGAMSDTVDVAHAELNSDGTVDRKIHTDYHDCFNPEETVIISDATHDSLTDRFDNIRYYLGHRCPNAKCSTPAVTRGAFNNSNLGETVKLVYHGSTATVVPV</sequence>
<evidence type="ECO:0000313" key="2">
    <source>
        <dbReference type="Proteomes" id="UP000001975"/>
    </source>
</evidence>
<evidence type="ECO:0000313" key="1">
    <source>
        <dbReference type="EMBL" id="CAJ51120.1"/>
    </source>
</evidence>
<dbReference type="PROSITE" id="PS51318">
    <property type="entry name" value="TAT"/>
    <property type="match status" value="1"/>
</dbReference>
<proteinExistence type="predicted"/>
<protein>
    <submittedName>
        <fullName evidence="1">Uncharacterized protein</fullName>
    </submittedName>
</protein>